<keyword evidence="3" id="KW-1185">Reference proteome</keyword>
<evidence type="ECO:0000259" key="1">
    <source>
        <dbReference type="Pfam" id="PF05117"/>
    </source>
</evidence>
<name>A0A944DTM3_DENI1</name>
<evidence type="ECO:0000313" key="3">
    <source>
        <dbReference type="Proteomes" id="UP000694660"/>
    </source>
</evidence>
<feature type="domain" description="DUF695" evidence="1">
    <location>
        <begin position="20"/>
        <end position="150"/>
    </location>
</feature>
<dbReference type="Proteomes" id="UP000694660">
    <property type="component" value="Unassembled WGS sequence"/>
</dbReference>
<dbReference type="EMBL" id="JAEKFT010000074">
    <property type="protein sequence ID" value="MBT0964219.1"/>
    <property type="molecule type" value="Genomic_DNA"/>
</dbReference>
<organism evidence="2 3">
    <name type="scientific">Denitromonas iodatirespirans</name>
    <dbReference type="NCBI Taxonomy" id="2795389"/>
    <lineage>
        <taxon>Bacteria</taxon>
        <taxon>Pseudomonadati</taxon>
        <taxon>Pseudomonadota</taxon>
        <taxon>Betaproteobacteria</taxon>
        <taxon>Rhodocyclales</taxon>
        <taxon>Zoogloeaceae</taxon>
        <taxon>Denitromonas</taxon>
    </lineage>
</organism>
<accession>A0A944DTM3</accession>
<gene>
    <name evidence="2" type="ORF">I8J34_23860</name>
</gene>
<dbReference type="RefSeq" id="WP_214364133.1">
    <property type="nucleotide sequence ID" value="NZ_JAEKFT010000074.1"/>
</dbReference>
<dbReference type="InterPro" id="IPR016097">
    <property type="entry name" value="DUF695"/>
</dbReference>
<evidence type="ECO:0000313" key="2">
    <source>
        <dbReference type="EMBL" id="MBT0964219.1"/>
    </source>
</evidence>
<reference evidence="3" key="1">
    <citation type="journal article" date="2022" name="ISME J.">
        <title>Genetic and phylogenetic analysis of dissimilatory iodate-reducing bacteria identifies potential niches across the world's oceans.</title>
        <authorList>
            <person name="Reyes-Umana V."/>
            <person name="Henning Z."/>
            <person name="Lee K."/>
            <person name="Barnum T.P."/>
            <person name="Coates J.D."/>
        </authorList>
    </citation>
    <scope>NUCLEOTIDE SEQUENCE [LARGE SCALE GENOMIC DNA]</scope>
    <source>
        <strain evidence="3">IR12</strain>
    </source>
</reference>
<dbReference type="Pfam" id="PF05117">
    <property type="entry name" value="DUF695"/>
    <property type="match status" value="1"/>
</dbReference>
<comment type="caution">
    <text evidence="2">The sequence shown here is derived from an EMBL/GenBank/DDBJ whole genome shotgun (WGS) entry which is preliminary data.</text>
</comment>
<protein>
    <submittedName>
        <fullName evidence="2">DUF695 domain-containing protein</fullName>
    </submittedName>
</protein>
<proteinExistence type="predicted"/>
<dbReference type="AlphaFoldDB" id="A0A944DTM3"/>
<sequence length="155" mass="17479">MSLLTSILGLFGCGKPIAEDQWTVATGDDNGKPMIVRFRSDIPRGVDIKQYPHLMAIAWKYEPANEGGMPSNADNNRMVLLEELLDSLETKRIAFLTVAVTCNGVKEWQWYSRDQEETMKVLNSALSGQSPFPIEISQQEDSAWSAYFRFRNSAK</sequence>